<dbReference type="RefSeq" id="WP_160598128.1">
    <property type="nucleotide sequence ID" value="NZ_WTYS01000001.1"/>
</dbReference>
<name>A0A6I4SM65_9SPHN</name>
<sequence length="47" mass="5430">MKSLFPVLGWDKTLVRSSAAKLYDLSDENVFGARTLPEWRKFGRDMP</sequence>
<reference evidence="1 2" key="1">
    <citation type="submission" date="2019-12" db="EMBL/GenBank/DDBJ databases">
        <title>Genomic-based taxomic classification of the family Erythrobacteraceae.</title>
        <authorList>
            <person name="Xu L."/>
        </authorList>
    </citation>
    <scope>NUCLEOTIDE SEQUENCE [LARGE SCALE GENOMIC DNA]</scope>
    <source>
        <strain evidence="1 2">JCM 17802</strain>
    </source>
</reference>
<evidence type="ECO:0000313" key="1">
    <source>
        <dbReference type="EMBL" id="MXO56991.1"/>
    </source>
</evidence>
<gene>
    <name evidence="1" type="ORF">GRI36_08850</name>
</gene>
<accession>A0A6I4SM65</accession>
<protein>
    <submittedName>
        <fullName evidence="1">Uncharacterized protein</fullName>
    </submittedName>
</protein>
<keyword evidence="2" id="KW-1185">Reference proteome</keyword>
<comment type="caution">
    <text evidence="1">The sequence shown here is derived from an EMBL/GenBank/DDBJ whole genome shotgun (WGS) entry which is preliminary data.</text>
</comment>
<dbReference type="Proteomes" id="UP000468943">
    <property type="component" value="Unassembled WGS sequence"/>
</dbReference>
<proteinExistence type="predicted"/>
<organism evidence="1 2">
    <name type="scientific">Pontixanthobacter gangjinensis</name>
    <dbReference type="NCBI Taxonomy" id="1028742"/>
    <lineage>
        <taxon>Bacteria</taxon>
        <taxon>Pseudomonadati</taxon>
        <taxon>Pseudomonadota</taxon>
        <taxon>Alphaproteobacteria</taxon>
        <taxon>Sphingomonadales</taxon>
        <taxon>Erythrobacteraceae</taxon>
        <taxon>Pontixanthobacter</taxon>
    </lineage>
</organism>
<dbReference type="AlphaFoldDB" id="A0A6I4SM65"/>
<evidence type="ECO:0000313" key="2">
    <source>
        <dbReference type="Proteomes" id="UP000468943"/>
    </source>
</evidence>
<dbReference type="EMBL" id="WTYS01000001">
    <property type="protein sequence ID" value="MXO56991.1"/>
    <property type="molecule type" value="Genomic_DNA"/>
</dbReference>